<proteinExistence type="predicted"/>
<organism evidence="1 2">
    <name type="scientific">Pseudomonas kuykendallii</name>
    <dbReference type="NCBI Taxonomy" id="1007099"/>
    <lineage>
        <taxon>Bacteria</taxon>
        <taxon>Pseudomonadati</taxon>
        <taxon>Pseudomonadota</taxon>
        <taxon>Gammaproteobacteria</taxon>
        <taxon>Pseudomonadales</taxon>
        <taxon>Pseudomonadaceae</taxon>
        <taxon>Pseudomonas</taxon>
    </lineage>
</organism>
<name>A0A1H3B8X2_9PSED</name>
<dbReference type="Proteomes" id="UP000243778">
    <property type="component" value="Unassembled WGS sequence"/>
</dbReference>
<evidence type="ECO:0000313" key="2">
    <source>
        <dbReference type="Proteomes" id="UP000243778"/>
    </source>
</evidence>
<sequence>MGNSEYLRPAMRKLRVYALDPQASTLIETARINHATVSIPWEERWEEGISPGPVNEYLEVIDVDPASDQFYQPVDLNHPHLLAQDGLTPSEGDPRFHQQMVFAVAMKTIKLFERALGRKIFWSPIWNGEQYQPVPKLRIYPHALREANAYYSPSKKALLFGYFKASLSDPGVNLPGGWVFTALSHDIIAHETTHAILDGLHRRYIESTSVDSLAFHEAFADIVALMMHFTLPEVVSSQLAMRRGRLSERSWLTGLARQFGEATGRYAALREAIDDKNGDQLPDPTLLATLTEPHERGAILVAAIFDAFVTIYEQRTADLMRLFGGDEQNPRPLAPELIDRLTREAVKSADHVLRLCIRALDYLPPVDVHFGEFLRAIVTADTDLVPDDPMHYRLAVIQAFRRRGILPDRCLSLAPDSLLWESPIDPPAVDELLQFKYSAHGKTAAQLRLTPQYQRDKAFAQSEENRLLVWQWLMRSQASDPQWERTLGVWFMAREAAEGIAGSLFPGTRGHARQPAVEVHSVRTSRRAGPDGQDLRQLVIEITQRRRGYFSEERQLAQDALPLAPAEPGSWDFTFRGGATLIIDLRDGSLRYVIRKRIDDGVRLDAQRHFLQSGQAGLAMTYRGPRKQDNPFAMTHRGV</sequence>
<protein>
    <recommendedName>
        <fullName evidence="3">Peptidase S8</fullName>
    </recommendedName>
</protein>
<dbReference type="CDD" id="cd09598">
    <property type="entry name" value="M4_like"/>
    <property type="match status" value="1"/>
</dbReference>
<dbReference type="SUPFAM" id="SSF55486">
    <property type="entry name" value="Metalloproteases ('zincins'), catalytic domain"/>
    <property type="match status" value="1"/>
</dbReference>
<evidence type="ECO:0008006" key="3">
    <source>
        <dbReference type="Google" id="ProtNLM"/>
    </source>
</evidence>
<dbReference type="RefSeq" id="WP_090229204.1">
    <property type="nucleotide sequence ID" value="NZ_FNNU01000004.1"/>
</dbReference>
<dbReference type="STRING" id="1007099.SAMN05216287_2746"/>
<reference evidence="2" key="1">
    <citation type="submission" date="2016-10" db="EMBL/GenBank/DDBJ databases">
        <authorList>
            <person name="Varghese N."/>
            <person name="Submissions S."/>
        </authorList>
    </citation>
    <scope>NUCLEOTIDE SEQUENCE [LARGE SCALE GENOMIC DNA]</scope>
    <source>
        <strain evidence="2">NRRL B-59562</strain>
    </source>
</reference>
<dbReference type="AlphaFoldDB" id="A0A1H3B8X2"/>
<dbReference type="EMBL" id="FNNU01000004">
    <property type="protein sequence ID" value="SDX38235.1"/>
    <property type="molecule type" value="Genomic_DNA"/>
</dbReference>
<dbReference type="OrthoDB" id="178184at2"/>
<accession>A0A1H3B8X2</accession>
<gene>
    <name evidence="1" type="ORF">SAMN05216287_2746</name>
</gene>
<keyword evidence="2" id="KW-1185">Reference proteome</keyword>
<evidence type="ECO:0000313" key="1">
    <source>
        <dbReference type="EMBL" id="SDX38235.1"/>
    </source>
</evidence>